<gene>
    <name evidence="1" type="ORF">GRFL_0253</name>
</gene>
<protein>
    <submittedName>
        <fullName evidence="1">Uncharacterized protein</fullName>
    </submittedName>
</protein>
<keyword evidence="2" id="KW-1185">Reference proteome</keyword>
<dbReference type="KEGG" id="gfl:GRFL_0253"/>
<reference evidence="1 2" key="1">
    <citation type="submission" date="2016-07" db="EMBL/GenBank/DDBJ databases">
        <title>Multi-omics approach to identify versatile polysaccharide utilization systems of a marine flavobacterium Gramella flava.</title>
        <authorList>
            <person name="Tang K."/>
        </authorList>
    </citation>
    <scope>NUCLEOTIDE SEQUENCE [LARGE SCALE GENOMIC DNA]</scope>
    <source>
        <strain evidence="1 2">JLT2011</strain>
    </source>
</reference>
<dbReference type="EMBL" id="CP016359">
    <property type="protein sequence ID" value="APU66977.1"/>
    <property type="molecule type" value="Genomic_DNA"/>
</dbReference>
<organism evidence="1 2">
    <name type="scientific">Christiangramia flava JLT2011</name>
    <dbReference type="NCBI Taxonomy" id="1229726"/>
    <lineage>
        <taxon>Bacteria</taxon>
        <taxon>Pseudomonadati</taxon>
        <taxon>Bacteroidota</taxon>
        <taxon>Flavobacteriia</taxon>
        <taxon>Flavobacteriales</taxon>
        <taxon>Flavobacteriaceae</taxon>
        <taxon>Christiangramia</taxon>
    </lineage>
</organism>
<dbReference type="STRING" id="1229726.GRFL_0253"/>
<evidence type="ECO:0000313" key="1">
    <source>
        <dbReference type="EMBL" id="APU66977.1"/>
    </source>
</evidence>
<name>A0A1L7I058_9FLAO</name>
<accession>A0A1L7I058</accession>
<evidence type="ECO:0000313" key="2">
    <source>
        <dbReference type="Proteomes" id="UP000186230"/>
    </source>
</evidence>
<sequence length="39" mass="4430">MLHRNIIHLHRKVAVKAIRFTAKLCVPEVSTDLSNIAYA</sequence>
<dbReference type="AlphaFoldDB" id="A0A1L7I058"/>
<dbReference type="Proteomes" id="UP000186230">
    <property type="component" value="Chromosome"/>
</dbReference>
<proteinExistence type="predicted"/>